<protein>
    <submittedName>
        <fullName evidence="2">Uncharacterized protein</fullName>
    </submittedName>
</protein>
<dbReference type="EMBL" id="GBRH01275365">
    <property type="protein sequence ID" value="JAD22530.1"/>
    <property type="molecule type" value="Transcribed_RNA"/>
</dbReference>
<accession>A0A0A8YAQ2</accession>
<reference evidence="2" key="1">
    <citation type="submission" date="2014-09" db="EMBL/GenBank/DDBJ databases">
        <authorList>
            <person name="Magalhaes I.L.F."/>
            <person name="Oliveira U."/>
            <person name="Santos F.R."/>
            <person name="Vidigal T.H.D.A."/>
            <person name="Brescovit A.D."/>
            <person name="Santos A.J."/>
        </authorList>
    </citation>
    <scope>NUCLEOTIDE SEQUENCE</scope>
    <source>
        <tissue evidence="2">Shoot tissue taken approximately 20 cm above the soil surface</tissue>
    </source>
</reference>
<name>A0A0A8YAQ2_ARUDO</name>
<sequence length="43" mass="4931">MLPASTRPSSDKGPFHVILRKSKKPGPSDRGADRWCMWDLYIE</sequence>
<dbReference type="AlphaFoldDB" id="A0A0A8YAQ2"/>
<organism evidence="2">
    <name type="scientific">Arundo donax</name>
    <name type="common">Giant reed</name>
    <name type="synonym">Donax arundinaceus</name>
    <dbReference type="NCBI Taxonomy" id="35708"/>
    <lineage>
        <taxon>Eukaryota</taxon>
        <taxon>Viridiplantae</taxon>
        <taxon>Streptophyta</taxon>
        <taxon>Embryophyta</taxon>
        <taxon>Tracheophyta</taxon>
        <taxon>Spermatophyta</taxon>
        <taxon>Magnoliopsida</taxon>
        <taxon>Liliopsida</taxon>
        <taxon>Poales</taxon>
        <taxon>Poaceae</taxon>
        <taxon>PACMAD clade</taxon>
        <taxon>Arundinoideae</taxon>
        <taxon>Arundineae</taxon>
        <taxon>Arundo</taxon>
    </lineage>
</organism>
<feature type="region of interest" description="Disordered" evidence="1">
    <location>
        <begin position="1"/>
        <end position="31"/>
    </location>
</feature>
<evidence type="ECO:0000256" key="1">
    <source>
        <dbReference type="SAM" id="MobiDB-lite"/>
    </source>
</evidence>
<reference evidence="2" key="2">
    <citation type="journal article" date="2015" name="Data Brief">
        <title>Shoot transcriptome of the giant reed, Arundo donax.</title>
        <authorList>
            <person name="Barrero R.A."/>
            <person name="Guerrero F.D."/>
            <person name="Moolhuijzen P."/>
            <person name="Goolsby J.A."/>
            <person name="Tidwell J."/>
            <person name="Bellgard S.E."/>
            <person name="Bellgard M.I."/>
        </authorList>
    </citation>
    <scope>NUCLEOTIDE SEQUENCE</scope>
    <source>
        <tissue evidence="2">Shoot tissue taken approximately 20 cm above the soil surface</tissue>
    </source>
</reference>
<proteinExistence type="predicted"/>
<evidence type="ECO:0000313" key="2">
    <source>
        <dbReference type="EMBL" id="JAD22530.1"/>
    </source>
</evidence>